<dbReference type="AlphaFoldDB" id="A0A378TJZ4"/>
<dbReference type="OrthoDB" id="8479143at2"/>
<evidence type="ECO:0000259" key="7">
    <source>
        <dbReference type="PROSITE" id="PS51077"/>
    </source>
</evidence>
<dbReference type="GO" id="GO:0003677">
    <property type="term" value="F:DNA binding"/>
    <property type="evidence" value="ECO:0007669"/>
    <property type="project" value="UniProtKB-KW"/>
</dbReference>
<dbReference type="Pfam" id="PF01614">
    <property type="entry name" value="IclR_C"/>
    <property type="match status" value="1"/>
</dbReference>
<dbReference type="GO" id="GO:0003700">
    <property type="term" value="F:DNA-binding transcription factor activity"/>
    <property type="evidence" value="ECO:0007669"/>
    <property type="project" value="TreeGrafter"/>
</dbReference>
<accession>A0A378TJZ4</accession>
<dbReference type="SUPFAM" id="SSF46785">
    <property type="entry name" value="Winged helix' DNA-binding domain"/>
    <property type="match status" value="1"/>
</dbReference>
<feature type="domain" description="HTH iclR-type" evidence="7">
    <location>
        <begin position="17"/>
        <end position="78"/>
    </location>
</feature>
<keyword evidence="1" id="KW-0319">Glycerol metabolism</keyword>
<dbReference type="GO" id="GO:0006071">
    <property type="term" value="P:glycerol metabolic process"/>
    <property type="evidence" value="ECO:0007669"/>
    <property type="project" value="UniProtKB-KW"/>
</dbReference>
<dbReference type="Gene3D" id="3.30.450.40">
    <property type="match status" value="1"/>
</dbReference>
<keyword evidence="10" id="KW-1185">Reference proteome</keyword>
<dbReference type="FunFam" id="1.10.10.10:FF:000056">
    <property type="entry name" value="IclR family transcriptional regulator"/>
    <property type="match status" value="1"/>
</dbReference>
<name>A0A378TJZ4_9MYCO</name>
<evidence type="ECO:0000256" key="5">
    <source>
        <dbReference type="ARBA" id="ARBA00058938"/>
    </source>
</evidence>
<organism evidence="9 10">
    <name type="scientific">Mycolicibacterium tokaiense</name>
    <dbReference type="NCBI Taxonomy" id="39695"/>
    <lineage>
        <taxon>Bacteria</taxon>
        <taxon>Bacillati</taxon>
        <taxon>Actinomycetota</taxon>
        <taxon>Actinomycetes</taxon>
        <taxon>Mycobacteriales</taxon>
        <taxon>Mycobacteriaceae</taxon>
        <taxon>Mycolicibacterium</taxon>
    </lineage>
</organism>
<evidence type="ECO:0000256" key="1">
    <source>
        <dbReference type="ARBA" id="ARBA00022798"/>
    </source>
</evidence>
<dbReference type="EMBL" id="UGQT01000001">
    <property type="protein sequence ID" value="STZ61121.1"/>
    <property type="molecule type" value="Genomic_DNA"/>
</dbReference>
<evidence type="ECO:0000259" key="8">
    <source>
        <dbReference type="PROSITE" id="PS51078"/>
    </source>
</evidence>
<dbReference type="GO" id="GO:0045892">
    <property type="term" value="P:negative regulation of DNA-templated transcription"/>
    <property type="evidence" value="ECO:0007669"/>
    <property type="project" value="TreeGrafter"/>
</dbReference>
<evidence type="ECO:0000256" key="2">
    <source>
        <dbReference type="ARBA" id="ARBA00023015"/>
    </source>
</evidence>
<evidence type="ECO:0000313" key="9">
    <source>
        <dbReference type="EMBL" id="STZ61121.1"/>
    </source>
</evidence>
<dbReference type="SUPFAM" id="SSF55781">
    <property type="entry name" value="GAF domain-like"/>
    <property type="match status" value="1"/>
</dbReference>
<dbReference type="InterPro" id="IPR029016">
    <property type="entry name" value="GAF-like_dom_sf"/>
</dbReference>
<dbReference type="Pfam" id="PF09339">
    <property type="entry name" value="HTH_IclR"/>
    <property type="match status" value="1"/>
</dbReference>
<dbReference type="InterPro" id="IPR050707">
    <property type="entry name" value="HTH_MetabolicPath_Reg"/>
</dbReference>
<dbReference type="Proteomes" id="UP000254978">
    <property type="component" value="Unassembled WGS sequence"/>
</dbReference>
<keyword evidence="4" id="KW-0804">Transcription</keyword>
<dbReference type="PROSITE" id="PS51078">
    <property type="entry name" value="ICLR_ED"/>
    <property type="match status" value="1"/>
</dbReference>
<keyword evidence="2" id="KW-0805">Transcription regulation</keyword>
<evidence type="ECO:0000313" key="10">
    <source>
        <dbReference type="Proteomes" id="UP000254978"/>
    </source>
</evidence>
<dbReference type="Gene3D" id="1.10.10.10">
    <property type="entry name" value="Winged helix-like DNA-binding domain superfamily/Winged helix DNA-binding domain"/>
    <property type="match status" value="1"/>
</dbReference>
<gene>
    <name evidence="9" type="primary">iclR_4</name>
    <name evidence="9" type="ORF">NCTC10821_04665</name>
</gene>
<sequence>MAGMPETGGGRAESSGVRSLRRGLEVLQAIADAGGEASLRDVARQLQLAESTTHGLLQTLVLSGHVVRTDERRYGLGHALIRLGEATNRKLGAQTTGALQELATLTGENVDLAVLEGADAVYIAQATMPGSPRSAREAERRLPARSTAAGRALLSQLPPAQLTEFIERHVVPGGASPAQLARDLAVVRGRGFATEINEVEAGVSCVAVPVTGALPMALTVTGPSDRLTSERMPALTPHLRRVATEIGSGLRRSL</sequence>
<dbReference type="SMART" id="SM00346">
    <property type="entry name" value="HTH_ICLR"/>
    <property type="match status" value="1"/>
</dbReference>
<dbReference type="InterPro" id="IPR005471">
    <property type="entry name" value="Tscrpt_reg_IclR_N"/>
</dbReference>
<dbReference type="InterPro" id="IPR036390">
    <property type="entry name" value="WH_DNA-bd_sf"/>
</dbReference>
<protein>
    <recommendedName>
        <fullName evidence="6">Glycerol operon regulatory protein</fullName>
    </recommendedName>
</protein>
<keyword evidence="3" id="KW-0238">DNA-binding</keyword>
<evidence type="ECO:0000256" key="6">
    <source>
        <dbReference type="ARBA" id="ARBA00070406"/>
    </source>
</evidence>
<feature type="domain" description="IclR-ED" evidence="8">
    <location>
        <begin position="79"/>
        <end position="252"/>
    </location>
</feature>
<dbReference type="PANTHER" id="PTHR30136:SF24">
    <property type="entry name" value="HTH-TYPE TRANSCRIPTIONAL REPRESSOR ALLR"/>
    <property type="match status" value="1"/>
</dbReference>
<dbReference type="InterPro" id="IPR036388">
    <property type="entry name" value="WH-like_DNA-bd_sf"/>
</dbReference>
<evidence type="ECO:0000256" key="3">
    <source>
        <dbReference type="ARBA" id="ARBA00023125"/>
    </source>
</evidence>
<comment type="function">
    <text evidence="5">May be an activator protein for the gylABX operon.</text>
</comment>
<reference evidence="9 10" key="1">
    <citation type="submission" date="2018-06" db="EMBL/GenBank/DDBJ databases">
        <authorList>
            <consortium name="Pathogen Informatics"/>
            <person name="Doyle S."/>
        </authorList>
    </citation>
    <scope>NUCLEOTIDE SEQUENCE [LARGE SCALE GENOMIC DNA]</scope>
    <source>
        <strain evidence="9 10">NCTC10821</strain>
    </source>
</reference>
<dbReference type="InterPro" id="IPR014757">
    <property type="entry name" value="Tscrpt_reg_IclR_C"/>
</dbReference>
<dbReference type="PANTHER" id="PTHR30136">
    <property type="entry name" value="HELIX-TURN-HELIX TRANSCRIPTIONAL REGULATOR, ICLR FAMILY"/>
    <property type="match status" value="1"/>
</dbReference>
<evidence type="ECO:0000256" key="4">
    <source>
        <dbReference type="ARBA" id="ARBA00023163"/>
    </source>
</evidence>
<dbReference type="PROSITE" id="PS51077">
    <property type="entry name" value="HTH_ICLR"/>
    <property type="match status" value="1"/>
</dbReference>
<proteinExistence type="predicted"/>